<accession>A0AC34FH44</accession>
<evidence type="ECO:0000313" key="1">
    <source>
        <dbReference type="Proteomes" id="UP000887579"/>
    </source>
</evidence>
<protein>
    <submittedName>
        <fullName evidence="2">Uncharacterized protein</fullName>
    </submittedName>
</protein>
<dbReference type="WBParaSite" id="ES5_v2.g16160.t1">
    <property type="protein sequence ID" value="ES5_v2.g16160.t1"/>
    <property type="gene ID" value="ES5_v2.g16160"/>
</dbReference>
<organism evidence="1 2">
    <name type="scientific">Panagrolaimus sp. ES5</name>
    <dbReference type="NCBI Taxonomy" id="591445"/>
    <lineage>
        <taxon>Eukaryota</taxon>
        <taxon>Metazoa</taxon>
        <taxon>Ecdysozoa</taxon>
        <taxon>Nematoda</taxon>
        <taxon>Chromadorea</taxon>
        <taxon>Rhabditida</taxon>
        <taxon>Tylenchina</taxon>
        <taxon>Panagrolaimomorpha</taxon>
        <taxon>Panagrolaimoidea</taxon>
        <taxon>Panagrolaimidae</taxon>
        <taxon>Panagrolaimus</taxon>
    </lineage>
</organism>
<name>A0AC34FH44_9BILA</name>
<proteinExistence type="predicted"/>
<evidence type="ECO:0000313" key="2">
    <source>
        <dbReference type="WBParaSite" id="ES5_v2.g16160.t1"/>
    </source>
</evidence>
<reference evidence="2" key="1">
    <citation type="submission" date="2022-11" db="UniProtKB">
        <authorList>
            <consortium name="WormBaseParasite"/>
        </authorList>
    </citation>
    <scope>IDENTIFICATION</scope>
</reference>
<dbReference type="Proteomes" id="UP000887579">
    <property type="component" value="Unplaced"/>
</dbReference>
<sequence length="112" mass="12665">MIKDIEGFLTAMENLTNAEVIPFMVELNQTEIITSSGYVLKQTHQLLDYSLQIFWPAVYVLGTFIILLIVALIVCTGAFLIAVVKYISTTKESTTTRDTVVLNKWEPNHEIK</sequence>